<gene>
    <name evidence="2" type="ORF">GCM10010422_56650</name>
</gene>
<proteinExistence type="predicted"/>
<feature type="region of interest" description="Disordered" evidence="1">
    <location>
        <begin position="1"/>
        <end position="34"/>
    </location>
</feature>
<dbReference type="EMBL" id="BAAATL010000029">
    <property type="protein sequence ID" value="GAA2500297.1"/>
    <property type="molecule type" value="Genomic_DNA"/>
</dbReference>
<comment type="caution">
    <text evidence="2">The sequence shown here is derived from an EMBL/GenBank/DDBJ whole genome shotgun (WGS) entry which is preliminary data.</text>
</comment>
<dbReference type="InterPro" id="IPR043148">
    <property type="entry name" value="TagF_C"/>
</dbReference>
<dbReference type="Proteomes" id="UP001501721">
    <property type="component" value="Unassembled WGS sequence"/>
</dbReference>
<evidence type="ECO:0000313" key="2">
    <source>
        <dbReference type="EMBL" id="GAA2500297.1"/>
    </source>
</evidence>
<evidence type="ECO:0000256" key="1">
    <source>
        <dbReference type="SAM" id="MobiDB-lite"/>
    </source>
</evidence>
<reference evidence="3" key="1">
    <citation type="journal article" date="2019" name="Int. J. Syst. Evol. Microbiol.">
        <title>The Global Catalogue of Microorganisms (GCM) 10K type strain sequencing project: providing services to taxonomists for standard genome sequencing and annotation.</title>
        <authorList>
            <consortium name="The Broad Institute Genomics Platform"/>
            <consortium name="The Broad Institute Genome Sequencing Center for Infectious Disease"/>
            <person name="Wu L."/>
            <person name="Ma J."/>
        </authorList>
    </citation>
    <scope>NUCLEOTIDE SEQUENCE [LARGE SCALE GENOMIC DNA]</scope>
    <source>
        <strain evidence="3">JCM 6923</strain>
    </source>
</reference>
<accession>A0ABP5ZN80</accession>
<name>A0ABP5ZN80_9ACTN</name>
<dbReference type="Gene3D" id="3.40.50.12580">
    <property type="match status" value="1"/>
</dbReference>
<organism evidence="2 3">
    <name type="scientific">Streptomyces graminearus</name>
    <dbReference type="NCBI Taxonomy" id="284030"/>
    <lineage>
        <taxon>Bacteria</taxon>
        <taxon>Bacillati</taxon>
        <taxon>Actinomycetota</taxon>
        <taxon>Actinomycetes</taxon>
        <taxon>Kitasatosporales</taxon>
        <taxon>Streptomycetaceae</taxon>
        <taxon>Streptomyces</taxon>
    </lineage>
</organism>
<feature type="region of interest" description="Disordered" evidence="1">
    <location>
        <begin position="435"/>
        <end position="455"/>
    </location>
</feature>
<keyword evidence="3" id="KW-1185">Reference proteome</keyword>
<protein>
    <submittedName>
        <fullName evidence="2">Uncharacterized protein</fullName>
    </submittedName>
</protein>
<evidence type="ECO:0000313" key="3">
    <source>
        <dbReference type="Proteomes" id="UP001501721"/>
    </source>
</evidence>
<sequence>MIDRASPPGARLHRARSVDTLPAQTPSGRPVRRPVSVEGNRVAVRTTGPALIEQRHWLTMQHCKRVLVVVHTLTFGQRLKEVYCLLERDTRVQMAFTAAPHAFGSGVPRHLERQGITALGWDEARHAEFDLALAASSRGVHELRAPVVRISHGAGHIKPLTDTSVLEPGERRWPGMLNPRHLVHDGRVVPTAIAYAHSRDLKELGSSCPGALPFAHVVGDPCVDRITAARPHREHYRRSLGLRPGQRLVVVNSTWGKNSTFGRLSSLLPQLLGQPLDDRYRIALLIHPNVFAGHGDRQVRAWLASCSERGIAIVPPEADWQPLLVAADWIIGDHGSLTAYGSLTEATILLTHDPGREVAPSSPAALLAAAAPVLSSTHPLGMQLEYAADRRRPDQYRAVAASLSSVPGEFHRRMRSLIYRLLHLGEPAFPPVAHPPAAPPPLKRWVASPGAEEWS</sequence>